<reference evidence="1" key="1">
    <citation type="journal article" date="2015" name="Nature">
        <title>Complex archaea that bridge the gap between prokaryotes and eukaryotes.</title>
        <authorList>
            <person name="Spang A."/>
            <person name="Saw J.H."/>
            <person name="Jorgensen S.L."/>
            <person name="Zaremba-Niedzwiedzka K."/>
            <person name="Martijn J."/>
            <person name="Lind A.E."/>
            <person name="van Eijk R."/>
            <person name="Schleper C."/>
            <person name="Guy L."/>
            <person name="Ettema T.J."/>
        </authorList>
    </citation>
    <scope>NUCLEOTIDE SEQUENCE</scope>
</reference>
<dbReference type="InterPro" id="IPR018635">
    <property type="entry name" value="UPF0319"/>
</dbReference>
<organism evidence="1">
    <name type="scientific">marine sediment metagenome</name>
    <dbReference type="NCBI Taxonomy" id="412755"/>
    <lineage>
        <taxon>unclassified sequences</taxon>
        <taxon>metagenomes</taxon>
        <taxon>ecological metagenomes</taxon>
    </lineage>
</organism>
<accession>A0A0F9V8Y3</accession>
<evidence type="ECO:0008006" key="2">
    <source>
        <dbReference type="Google" id="ProtNLM"/>
    </source>
</evidence>
<protein>
    <recommendedName>
        <fullName evidence="2">DUF2057 domain-containing protein</fullName>
    </recommendedName>
</protein>
<gene>
    <name evidence="1" type="ORF">LCGC14_0114800</name>
</gene>
<dbReference type="PROSITE" id="PS51257">
    <property type="entry name" value="PROKAR_LIPOPROTEIN"/>
    <property type="match status" value="1"/>
</dbReference>
<sequence>MRHLICLAAVLLLSACAQQAPVKLYSGSEQPASQLVVVEMPNTLEVLDINGQPAPAANRMVGNNLRELELQPGEYRINAYFENGYDVGGGLSHEVVRTRSATFSINGQAGDVWRLEFPEPSNLKDAQAMEDSFAGAAVNTRTGQRVATVPGPAYVSLLGQMLGTGSAVAATSGDAIAPLGTQPQAASQSAAVVAAPVVVPSQAAAPQQTLPANDATLSTLKQFWLMLSPQSRQEFLDWTAK</sequence>
<dbReference type="Pfam" id="PF09829">
    <property type="entry name" value="DUF2057"/>
    <property type="match status" value="1"/>
</dbReference>
<proteinExistence type="predicted"/>
<dbReference type="AlphaFoldDB" id="A0A0F9V8Y3"/>
<name>A0A0F9V8Y3_9ZZZZ</name>
<evidence type="ECO:0000313" key="1">
    <source>
        <dbReference type="EMBL" id="KKO01671.1"/>
    </source>
</evidence>
<dbReference type="EMBL" id="LAZR01000034">
    <property type="protein sequence ID" value="KKO01671.1"/>
    <property type="molecule type" value="Genomic_DNA"/>
</dbReference>
<comment type="caution">
    <text evidence="1">The sequence shown here is derived from an EMBL/GenBank/DDBJ whole genome shotgun (WGS) entry which is preliminary data.</text>
</comment>